<sequence length="32" mass="3492">MKRKEEPCPEWARCEICGAASVEANDAKQVAA</sequence>
<dbReference type="Proteomes" id="UP001262032">
    <property type="component" value="Unassembled WGS sequence"/>
</dbReference>
<accession>A0AAW8ND82</accession>
<name>A0AAW8ND82_PSEOX</name>
<proteinExistence type="predicted"/>
<protein>
    <submittedName>
        <fullName evidence="1">Uncharacterized protein</fullName>
    </submittedName>
</protein>
<gene>
    <name evidence="1" type="ORF">J2X12_002873</name>
</gene>
<comment type="caution">
    <text evidence="1">The sequence shown here is derived from an EMBL/GenBank/DDBJ whole genome shotgun (WGS) entry which is preliminary data.</text>
</comment>
<evidence type="ECO:0000313" key="2">
    <source>
        <dbReference type="Proteomes" id="UP001262032"/>
    </source>
</evidence>
<dbReference type="AlphaFoldDB" id="A0AAW8ND82"/>
<organism evidence="1 2">
    <name type="scientific">Pseudarthrobacter oxydans</name>
    <name type="common">Arthrobacter oxydans</name>
    <dbReference type="NCBI Taxonomy" id="1671"/>
    <lineage>
        <taxon>Bacteria</taxon>
        <taxon>Bacillati</taxon>
        <taxon>Actinomycetota</taxon>
        <taxon>Actinomycetes</taxon>
        <taxon>Micrococcales</taxon>
        <taxon>Micrococcaceae</taxon>
        <taxon>Pseudarthrobacter</taxon>
    </lineage>
</organism>
<dbReference type="EMBL" id="JAVDWN010000010">
    <property type="protein sequence ID" value="MDR7164835.1"/>
    <property type="molecule type" value="Genomic_DNA"/>
</dbReference>
<evidence type="ECO:0000313" key="1">
    <source>
        <dbReference type="EMBL" id="MDR7164835.1"/>
    </source>
</evidence>
<reference evidence="1" key="1">
    <citation type="submission" date="2023-07" db="EMBL/GenBank/DDBJ databases">
        <title>Sorghum-associated microbial communities from plants grown in Nebraska, USA.</title>
        <authorList>
            <person name="Schachtman D."/>
        </authorList>
    </citation>
    <scope>NUCLEOTIDE SEQUENCE</scope>
    <source>
        <strain evidence="1">BE261</strain>
    </source>
</reference>